<dbReference type="InterPro" id="IPR004274">
    <property type="entry name" value="FCP1_dom"/>
</dbReference>
<dbReference type="Proteomes" id="UP000664203">
    <property type="component" value="Unassembled WGS sequence"/>
</dbReference>
<dbReference type="InterPro" id="IPR011948">
    <property type="entry name" value="Dullard_phosphatase"/>
</dbReference>
<dbReference type="GO" id="GO:0016791">
    <property type="term" value="F:phosphatase activity"/>
    <property type="evidence" value="ECO:0007669"/>
    <property type="project" value="InterPro"/>
</dbReference>
<evidence type="ECO:0000259" key="2">
    <source>
        <dbReference type="PROSITE" id="PS50969"/>
    </source>
</evidence>
<name>A0A8H3IQN2_9LECA</name>
<evidence type="ECO:0000313" key="3">
    <source>
        <dbReference type="EMBL" id="CAF9927893.1"/>
    </source>
</evidence>
<dbReference type="SUPFAM" id="SSF56784">
    <property type="entry name" value="HAD-like"/>
    <property type="match status" value="1"/>
</dbReference>
<dbReference type="InterPro" id="IPR023214">
    <property type="entry name" value="HAD_sf"/>
</dbReference>
<feature type="compositionally biased region" description="Basic and acidic residues" evidence="1">
    <location>
        <begin position="203"/>
        <end position="213"/>
    </location>
</feature>
<gene>
    <name evidence="3" type="primary">NEM1</name>
    <name evidence="3" type="ORF">ALECFALPRED_003903</name>
</gene>
<protein>
    <submittedName>
        <fullName evidence="3">Nuclear envelope morphology protein 1</fullName>
    </submittedName>
</protein>
<dbReference type="AlphaFoldDB" id="A0A8H3IQN2"/>
<dbReference type="NCBIfam" id="TIGR02251">
    <property type="entry name" value="HIF-SF_euk"/>
    <property type="match status" value="1"/>
</dbReference>
<dbReference type="EMBL" id="CAJPDR010000241">
    <property type="protein sequence ID" value="CAF9927893.1"/>
    <property type="molecule type" value="Genomic_DNA"/>
</dbReference>
<dbReference type="CDD" id="cd07521">
    <property type="entry name" value="HAD_FCP1-like"/>
    <property type="match status" value="1"/>
</dbReference>
<comment type="caution">
    <text evidence="3">The sequence shown here is derived from an EMBL/GenBank/DDBJ whole genome shotgun (WGS) entry which is preliminary data.</text>
</comment>
<evidence type="ECO:0000256" key="1">
    <source>
        <dbReference type="SAM" id="MobiDB-lite"/>
    </source>
</evidence>
<organism evidence="3 4">
    <name type="scientific">Alectoria fallacina</name>
    <dbReference type="NCBI Taxonomy" id="1903189"/>
    <lineage>
        <taxon>Eukaryota</taxon>
        <taxon>Fungi</taxon>
        <taxon>Dikarya</taxon>
        <taxon>Ascomycota</taxon>
        <taxon>Pezizomycotina</taxon>
        <taxon>Lecanoromycetes</taxon>
        <taxon>OSLEUM clade</taxon>
        <taxon>Lecanoromycetidae</taxon>
        <taxon>Lecanorales</taxon>
        <taxon>Lecanorineae</taxon>
        <taxon>Parmeliaceae</taxon>
        <taxon>Alectoria</taxon>
    </lineage>
</organism>
<feature type="compositionally biased region" description="Polar residues" evidence="1">
    <location>
        <begin position="170"/>
        <end position="182"/>
    </location>
</feature>
<dbReference type="OrthoDB" id="277011at2759"/>
<proteinExistence type="predicted"/>
<dbReference type="Pfam" id="PF03031">
    <property type="entry name" value="NIF"/>
    <property type="match status" value="1"/>
</dbReference>
<dbReference type="PANTHER" id="PTHR12210">
    <property type="entry name" value="DULLARD PROTEIN PHOSPHATASE"/>
    <property type="match status" value="1"/>
</dbReference>
<keyword evidence="4" id="KW-1185">Reference proteome</keyword>
<sequence length="536" mass="59447">MNSLNILSARVIGPTPPETPATNRPRSYSDSNLGKGNTDSRPKRSASQHVKGGVTDTIEEKESGIISSADAEDDRSIETTPDEMSEKTPLLAGTMEPDPPSKPGPKYNKLRLAAKRLVHALTESLKWMLSTLVSPGLYIVTGFCDDKGRFSPLLPVRKLCRALPKRNGRKSTAQAVGLSGSSDPPDLAINSSSDHKNVRRKTPVKELRLKSKGTDSFSPATSESEADVGKNLVVLDTSTEDRSRLQTSSSSEDVPQARRSIRIKLYNEDTTRRRKQKKAKGDAVHGAGITSRSEQPRLTVANIKSPTSPASSLKLTKYPRAPAPPRPLIPRRQPSYSTQTASTRLTQKTLVIDLDETLIHSLAKGGRMSSGHMVEVKLNTTVGYGGTTLGPQHPILYYVHKRPHCDDFLRKVCKWYNLVVFTASVQEYADPVIDWLEQERKYFSARYYRQHCTFRNGAYIKDLSSVEPDLSRVMILDNSPLSYIFHEDNAIPIEGWINDPTDNDLLHLIPVLEALQYVTDVRALLALRRGEVEASR</sequence>
<dbReference type="InterPro" id="IPR036412">
    <property type="entry name" value="HAD-like_sf"/>
</dbReference>
<accession>A0A8H3IQN2</accession>
<dbReference type="FunFam" id="3.40.50.1000:FF:000089">
    <property type="entry name" value="NIF domain protein"/>
    <property type="match status" value="1"/>
</dbReference>
<feature type="region of interest" description="Disordered" evidence="1">
    <location>
        <begin position="1"/>
        <end position="106"/>
    </location>
</feature>
<dbReference type="InterPro" id="IPR050365">
    <property type="entry name" value="TIM50"/>
</dbReference>
<dbReference type="SMART" id="SM00577">
    <property type="entry name" value="CPDc"/>
    <property type="match status" value="1"/>
</dbReference>
<feature type="compositionally biased region" description="Polar residues" evidence="1">
    <location>
        <begin position="20"/>
        <end position="39"/>
    </location>
</feature>
<feature type="domain" description="FCP1 homology" evidence="2">
    <location>
        <begin position="343"/>
        <end position="515"/>
    </location>
</feature>
<feature type="compositionally biased region" description="Acidic residues" evidence="1">
    <location>
        <begin position="70"/>
        <end position="83"/>
    </location>
</feature>
<dbReference type="Gene3D" id="3.40.50.1000">
    <property type="entry name" value="HAD superfamily/HAD-like"/>
    <property type="match status" value="1"/>
</dbReference>
<feature type="compositionally biased region" description="Polar residues" evidence="1">
    <location>
        <begin position="214"/>
        <end position="223"/>
    </location>
</feature>
<dbReference type="PROSITE" id="PS50969">
    <property type="entry name" value="FCP1"/>
    <property type="match status" value="1"/>
</dbReference>
<feature type="compositionally biased region" description="Polar residues" evidence="1">
    <location>
        <begin position="302"/>
        <end position="314"/>
    </location>
</feature>
<reference evidence="3" key="1">
    <citation type="submission" date="2021-03" db="EMBL/GenBank/DDBJ databases">
        <authorList>
            <person name="Tagirdzhanova G."/>
        </authorList>
    </citation>
    <scope>NUCLEOTIDE SEQUENCE</scope>
</reference>
<feature type="region of interest" description="Disordered" evidence="1">
    <location>
        <begin position="165"/>
        <end position="342"/>
    </location>
</feature>
<evidence type="ECO:0000313" key="4">
    <source>
        <dbReference type="Proteomes" id="UP000664203"/>
    </source>
</evidence>